<gene>
    <name evidence="2" type="ORF">SAMN04488073_0568</name>
</gene>
<dbReference type="AlphaFoldDB" id="A0A1I6GE26"/>
<dbReference type="STRING" id="375760.SAMN04488073_0568"/>
<dbReference type="OrthoDB" id="6358017at2"/>
<keyword evidence="3" id="KW-1185">Reference proteome</keyword>
<feature type="region of interest" description="Disordered" evidence="1">
    <location>
        <begin position="322"/>
        <end position="343"/>
    </location>
</feature>
<protein>
    <submittedName>
        <fullName evidence="2">Uncharacterized protein</fullName>
    </submittedName>
</protein>
<evidence type="ECO:0000313" key="2">
    <source>
        <dbReference type="EMBL" id="SFR40444.1"/>
    </source>
</evidence>
<feature type="compositionally biased region" description="Low complexity" evidence="1">
    <location>
        <begin position="41"/>
        <end position="54"/>
    </location>
</feature>
<organism evidence="2 3">
    <name type="scientific">Marinobacter gudaonensis</name>
    <dbReference type="NCBI Taxonomy" id="375760"/>
    <lineage>
        <taxon>Bacteria</taxon>
        <taxon>Pseudomonadati</taxon>
        <taxon>Pseudomonadota</taxon>
        <taxon>Gammaproteobacteria</taxon>
        <taxon>Pseudomonadales</taxon>
        <taxon>Marinobacteraceae</taxon>
        <taxon>Marinobacter</taxon>
    </lineage>
</organism>
<feature type="region of interest" description="Disordered" evidence="1">
    <location>
        <begin position="41"/>
        <end position="71"/>
    </location>
</feature>
<accession>A0A1I6GE26</accession>
<sequence>MPGKALLIPALILTTVIGTGYFLSAENRSEFQWLRSLAGSTPAPAPAPYSATTADNRKSPEATSPKPPSDNALGFMLASVADQYEQASRYPDWSIPLSPAQARGYQANHYEPVTLPLPGDGRFTVTLEKFRYTRGDTILVAAAIEGSQVVGNTMEATLETPQSRDAVVSTRLEEAGSPGYYEGILTADAEPGEYRLIVEATVDGRPVRHASALTIEPDLGEFEGLGDPFVSNNNLVIPVNFAPEDPGYYALSAQLWAGQQPVAQLQAEKRLDSTSDVLELRAHGTVLANRNFNGQFQLKHLQIRQLPAKPGDRTHYAYGPDEGYTFTPPDLDRLTDTPAANPESEQRAALLRQLADKF</sequence>
<dbReference type="RefSeq" id="WP_091985770.1">
    <property type="nucleotide sequence ID" value="NZ_FOYV01000001.1"/>
</dbReference>
<dbReference type="Proteomes" id="UP000199290">
    <property type="component" value="Unassembled WGS sequence"/>
</dbReference>
<evidence type="ECO:0000256" key="1">
    <source>
        <dbReference type="SAM" id="MobiDB-lite"/>
    </source>
</evidence>
<reference evidence="3" key="1">
    <citation type="submission" date="2016-10" db="EMBL/GenBank/DDBJ databases">
        <authorList>
            <person name="Varghese N."/>
            <person name="Submissions S."/>
        </authorList>
    </citation>
    <scope>NUCLEOTIDE SEQUENCE [LARGE SCALE GENOMIC DNA]</scope>
    <source>
        <strain evidence="3">CGMCC 1.6294</strain>
    </source>
</reference>
<evidence type="ECO:0000313" key="3">
    <source>
        <dbReference type="Proteomes" id="UP000199290"/>
    </source>
</evidence>
<name>A0A1I6GE26_9GAMM</name>
<dbReference type="EMBL" id="FOYV01000001">
    <property type="protein sequence ID" value="SFR40444.1"/>
    <property type="molecule type" value="Genomic_DNA"/>
</dbReference>
<proteinExistence type="predicted"/>